<evidence type="ECO:0000256" key="1">
    <source>
        <dbReference type="SAM" id="MobiDB-lite"/>
    </source>
</evidence>
<accession>A0A5C6PEG0</accession>
<reference evidence="2 3" key="1">
    <citation type="submission" date="2019-04" db="EMBL/GenBank/DDBJ databases">
        <title>Chromosome genome assembly for Takifugu flavidus.</title>
        <authorList>
            <person name="Xiao S."/>
        </authorList>
    </citation>
    <scope>NUCLEOTIDE SEQUENCE [LARGE SCALE GENOMIC DNA]</scope>
    <source>
        <strain evidence="2">HTHZ2018</strain>
        <tissue evidence="2">Muscle</tissue>
    </source>
</reference>
<sequence>MSVLHSSVPQGAEERLRLSSPPSPLRGSLHQPERLPGAGSGAGRSQRTMAAKEDFYSKILPRRLRQNRRAPSNAAPAWTCCCPWASPDRGRSYVSMDMGALPPFWLAYLSDPSDSGRIHSNIRQRWLSTQSPRRGWGKRRERERRERDRRERLIEIMRDRRREMTRSWGRADVEERGEREREREENEMRRRRARSRERRDQERDERDRSDEHREMREARRAEKERGGEPEERGRERT</sequence>
<comment type="caution">
    <text evidence="2">The sequence shown here is derived from an EMBL/GenBank/DDBJ whole genome shotgun (WGS) entry which is preliminary data.</text>
</comment>
<feature type="region of interest" description="Disordered" evidence="1">
    <location>
        <begin position="122"/>
        <end position="142"/>
    </location>
</feature>
<dbReference type="PANTHER" id="PTHR38710">
    <property type="entry name" value="WITH PUTATIVE URIDYL PYROPHOSPHORYLASE-RELATED"/>
    <property type="match status" value="1"/>
</dbReference>
<feature type="compositionally biased region" description="Polar residues" evidence="1">
    <location>
        <begin position="122"/>
        <end position="132"/>
    </location>
</feature>
<organism evidence="2 3">
    <name type="scientific">Takifugu flavidus</name>
    <name type="common">sansaifugu</name>
    <dbReference type="NCBI Taxonomy" id="433684"/>
    <lineage>
        <taxon>Eukaryota</taxon>
        <taxon>Metazoa</taxon>
        <taxon>Chordata</taxon>
        <taxon>Craniata</taxon>
        <taxon>Vertebrata</taxon>
        <taxon>Euteleostomi</taxon>
        <taxon>Actinopterygii</taxon>
        <taxon>Neopterygii</taxon>
        <taxon>Teleostei</taxon>
        <taxon>Neoteleostei</taxon>
        <taxon>Acanthomorphata</taxon>
        <taxon>Eupercaria</taxon>
        <taxon>Tetraodontiformes</taxon>
        <taxon>Tetradontoidea</taxon>
        <taxon>Tetraodontidae</taxon>
        <taxon>Takifugu</taxon>
    </lineage>
</organism>
<keyword evidence="3" id="KW-1185">Reference proteome</keyword>
<protein>
    <submittedName>
        <fullName evidence="2">Uncharacterized protein</fullName>
    </submittedName>
</protein>
<dbReference type="EMBL" id="RHFK02000004">
    <property type="protein sequence ID" value="TWW76667.1"/>
    <property type="molecule type" value="Genomic_DNA"/>
</dbReference>
<dbReference type="PANTHER" id="PTHR38710:SF1">
    <property type="entry name" value="WITH PUTATIVE URIDYL PYROPHOSPHORYLASE-RELATED"/>
    <property type="match status" value="1"/>
</dbReference>
<feature type="compositionally biased region" description="Basic and acidic residues" evidence="1">
    <location>
        <begin position="197"/>
        <end position="237"/>
    </location>
</feature>
<feature type="region of interest" description="Disordered" evidence="1">
    <location>
        <begin position="1"/>
        <end position="52"/>
    </location>
</feature>
<dbReference type="GO" id="GO:0047940">
    <property type="term" value="F:glucuronokinase activity"/>
    <property type="evidence" value="ECO:0007669"/>
    <property type="project" value="TreeGrafter"/>
</dbReference>
<name>A0A5C6PEG0_9TELE</name>
<dbReference type="AlphaFoldDB" id="A0A5C6PEG0"/>
<dbReference type="Proteomes" id="UP000324091">
    <property type="component" value="Chromosome 12"/>
</dbReference>
<proteinExistence type="predicted"/>
<dbReference type="InterPro" id="IPR053034">
    <property type="entry name" value="Glucuronokinase-like"/>
</dbReference>
<feature type="region of interest" description="Disordered" evidence="1">
    <location>
        <begin position="165"/>
        <end position="237"/>
    </location>
</feature>
<feature type="compositionally biased region" description="Basic and acidic residues" evidence="1">
    <location>
        <begin position="165"/>
        <end position="188"/>
    </location>
</feature>
<gene>
    <name evidence="2" type="ORF">D4764_12G0000570</name>
</gene>
<evidence type="ECO:0000313" key="3">
    <source>
        <dbReference type="Proteomes" id="UP000324091"/>
    </source>
</evidence>
<evidence type="ECO:0000313" key="2">
    <source>
        <dbReference type="EMBL" id="TWW76667.1"/>
    </source>
</evidence>